<dbReference type="EMBL" id="CP014806">
    <property type="protein sequence ID" value="AMW98578.1"/>
    <property type="molecule type" value="Genomic_DNA"/>
</dbReference>
<reference evidence="1 2" key="1">
    <citation type="journal article" date="2016" name="Genome Announc.">
        <title>Whole-Genome Sequence of Rummeliibacillus stabekisii Strain PP9 Isolated from Antarctic Soil.</title>
        <authorList>
            <person name="da Mota F.F."/>
            <person name="Vollu R.E."/>
            <person name="Jurelevicius D."/>
            <person name="Seldin L."/>
        </authorList>
    </citation>
    <scope>NUCLEOTIDE SEQUENCE [LARGE SCALE GENOMIC DNA]</scope>
    <source>
        <strain evidence="1 2">PP9</strain>
    </source>
</reference>
<dbReference type="Pfam" id="PF10004">
    <property type="entry name" value="DUF2247"/>
    <property type="match status" value="1"/>
</dbReference>
<dbReference type="OrthoDB" id="2456585at2"/>
<sequence>MIDYQREEFILDMPENSLNLNIPYAFFIDHASLNWNELYFGLKSQYVSLNYAIEKAVSEVSINGNTSNTLFELASLFKNEEDLAEKYINDLITEKIMDSILLEKKQFMIDCKNKYLYIALLWLYQNPKKYNHPKRYDSELKEIDYSTKVYDVIWDFKIPSIPARDFRYFSMTFEVTEKNQELFLNRWNQFLEEQKQIVK</sequence>
<dbReference type="InterPro" id="IPR016630">
    <property type="entry name" value="UCP015278"/>
</dbReference>
<gene>
    <name evidence="1" type="ORF">ATY39_03455</name>
</gene>
<name>A0A143HA33_9BACL</name>
<accession>A0A143HA33</accession>
<protein>
    <submittedName>
        <fullName evidence="1">Uncharacterized protein</fullName>
    </submittedName>
</protein>
<organism evidence="1 2">
    <name type="scientific">Rummeliibacillus stabekisii</name>
    <dbReference type="NCBI Taxonomy" id="241244"/>
    <lineage>
        <taxon>Bacteria</taxon>
        <taxon>Bacillati</taxon>
        <taxon>Bacillota</taxon>
        <taxon>Bacilli</taxon>
        <taxon>Bacillales</taxon>
        <taxon>Caryophanaceae</taxon>
        <taxon>Rummeliibacillus</taxon>
    </lineage>
</organism>
<evidence type="ECO:0000313" key="2">
    <source>
        <dbReference type="Proteomes" id="UP000076021"/>
    </source>
</evidence>
<reference evidence="2" key="2">
    <citation type="submission" date="2016-03" db="EMBL/GenBank/DDBJ databases">
        <authorList>
            <person name="Ploux O."/>
        </authorList>
    </citation>
    <scope>NUCLEOTIDE SEQUENCE [LARGE SCALE GENOMIC DNA]</scope>
    <source>
        <strain evidence="2">PP9</strain>
    </source>
</reference>
<dbReference type="AlphaFoldDB" id="A0A143HA33"/>
<keyword evidence="2" id="KW-1185">Reference proteome</keyword>
<dbReference type="KEGG" id="rst:ATY39_03455"/>
<dbReference type="RefSeq" id="WP_066785868.1">
    <property type="nucleotide sequence ID" value="NZ_CP014806.1"/>
</dbReference>
<evidence type="ECO:0000313" key="1">
    <source>
        <dbReference type="EMBL" id="AMW98578.1"/>
    </source>
</evidence>
<dbReference type="Proteomes" id="UP000076021">
    <property type="component" value="Chromosome"/>
</dbReference>
<proteinExistence type="predicted"/>